<dbReference type="SUPFAM" id="SSF63411">
    <property type="entry name" value="LuxS/MPP-like metallohydrolase"/>
    <property type="match status" value="2"/>
</dbReference>
<evidence type="ECO:0000256" key="4">
    <source>
        <dbReference type="ARBA" id="ARBA00016741"/>
    </source>
</evidence>
<dbReference type="EMBL" id="CDQK01000001">
    <property type="protein sequence ID" value="CEP20555.1"/>
    <property type="molecule type" value="Genomic_DNA"/>
</dbReference>
<evidence type="ECO:0000256" key="8">
    <source>
        <dbReference type="ARBA" id="ARBA00032315"/>
    </source>
</evidence>
<comment type="similarity">
    <text evidence="3 10">Belongs to the peptidase M16 family.</text>
</comment>
<dbReference type="Proteomes" id="UP000038830">
    <property type="component" value="Unassembled WGS sequence"/>
</dbReference>
<reference evidence="14" key="1">
    <citation type="journal article" date="2015" name="J. Biotechnol.">
        <title>The structure of the Cyberlindnera jadinii genome and its relation to Candida utilis analyzed by the occurrence of single nucleotide polymorphisms.</title>
        <authorList>
            <person name="Rupp O."/>
            <person name="Brinkrolf K."/>
            <person name="Buerth C."/>
            <person name="Kunigo M."/>
            <person name="Schneider J."/>
            <person name="Jaenicke S."/>
            <person name="Goesmann A."/>
            <person name="Puehler A."/>
            <person name="Jaeger K.-E."/>
            <person name="Ernst J.F."/>
        </authorList>
    </citation>
    <scope>NUCLEOTIDE SEQUENCE [LARGE SCALE GENOMIC DNA]</scope>
    <source>
        <strain evidence="14">ATCC 18201 / CBS 1600 / BCRC 20928 / JCM 3617 / NBRC 0987 / NRRL Y-1542</strain>
    </source>
</reference>
<dbReference type="InterPro" id="IPR011765">
    <property type="entry name" value="Pept_M16_N"/>
</dbReference>
<dbReference type="GO" id="GO:0006627">
    <property type="term" value="P:protein processing involved in protein targeting to mitochondrion"/>
    <property type="evidence" value="ECO:0007669"/>
    <property type="project" value="TreeGrafter"/>
</dbReference>
<evidence type="ECO:0000256" key="10">
    <source>
        <dbReference type="RuleBase" id="RU004447"/>
    </source>
</evidence>
<evidence type="ECO:0000256" key="2">
    <source>
        <dbReference type="ARBA" id="ARBA00004305"/>
    </source>
</evidence>
<proteinExistence type="inferred from homology"/>
<evidence type="ECO:0000259" key="11">
    <source>
        <dbReference type="Pfam" id="PF00675"/>
    </source>
</evidence>
<dbReference type="InterPro" id="IPR001431">
    <property type="entry name" value="Pept_M16_Zn_BS"/>
</dbReference>
<dbReference type="GO" id="GO:0004222">
    <property type="term" value="F:metalloendopeptidase activity"/>
    <property type="evidence" value="ECO:0007669"/>
    <property type="project" value="InterPro"/>
</dbReference>
<dbReference type="PROSITE" id="PS00143">
    <property type="entry name" value="INSULINASE"/>
    <property type="match status" value="1"/>
</dbReference>
<dbReference type="GO" id="GO:0046872">
    <property type="term" value="F:metal ion binding"/>
    <property type="evidence" value="ECO:0007669"/>
    <property type="project" value="InterPro"/>
</dbReference>
<organism evidence="13 14">
    <name type="scientific">Cyberlindnera jadinii (strain ATCC 18201 / CBS 1600 / BCRC 20928 / JCM 3617 / NBRC 0987 / NRRL Y-1542)</name>
    <name type="common">Torula yeast</name>
    <name type="synonym">Candida utilis</name>
    <dbReference type="NCBI Taxonomy" id="983966"/>
    <lineage>
        <taxon>Eukaryota</taxon>
        <taxon>Fungi</taxon>
        <taxon>Dikarya</taxon>
        <taxon>Ascomycota</taxon>
        <taxon>Saccharomycotina</taxon>
        <taxon>Saccharomycetes</taxon>
        <taxon>Phaffomycetales</taxon>
        <taxon>Phaffomycetaceae</taxon>
        <taxon>Cyberlindnera</taxon>
    </lineage>
</organism>
<evidence type="ECO:0000256" key="5">
    <source>
        <dbReference type="ARBA" id="ARBA00022946"/>
    </source>
</evidence>
<dbReference type="Gene3D" id="3.30.830.10">
    <property type="entry name" value="Metalloenzyme, LuxS/M16 peptidase-like"/>
    <property type="match status" value="2"/>
</dbReference>
<feature type="domain" description="Peptidase M16 N-terminal" evidence="11">
    <location>
        <begin position="65"/>
        <end position="211"/>
    </location>
</feature>
<comment type="function">
    <text evidence="1">Substrate recognition and binding subunit of the essential mitochondrial processing protease (MPP), which cleaves the mitochondrial sequence off newly imported precursors proteins.</text>
</comment>
<dbReference type="InterPro" id="IPR011249">
    <property type="entry name" value="Metalloenz_LuxS/M16"/>
</dbReference>
<evidence type="ECO:0000256" key="6">
    <source>
        <dbReference type="ARBA" id="ARBA00023128"/>
    </source>
</evidence>
<dbReference type="FunFam" id="3.30.830.10:FF:000023">
    <property type="entry name" value="Mitochondrial processing peptidase alpha subunit"/>
    <property type="match status" value="1"/>
</dbReference>
<comment type="subcellular location">
    <subcellularLocation>
        <location evidence="2">Mitochondrion matrix</location>
    </subcellularLocation>
</comment>
<evidence type="ECO:0000256" key="9">
    <source>
        <dbReference type="ARBA" id="ARBA00083075"/>
    </source>
</evidence>
<dbReference type="PANTHER" id="PTHR11851">
    <property type="entry name" value="METALLOPROTEASE"/>
    <property type="match status" value="1"/>
</dbReference>
<evidence type="ECO:0000256" key="7">
    <source>
        <dbReference type="ARBA" id="ARBA00030006"/>
    </source>
</evidence>
<evidence type="ECO:0000313" key="14">
    <source>
        <dbReference type="Proteomes" id="UP000038830"/>
    </source>
</evidence>
<evidence type="ECO:0000259" key="12">
    <source>
        <dbReference type="Pfam" id="PF05193"/>
    </source>
</evidence>
<dbReference type="InterPro" id="IPR007863">
    <property type="entry name" value="Peptidase_M16_C"/>
</dbReference>
<dbReference type="Pfam" id="PF05193">
    <property type="entry name" value="Peptidase_M16_C"/>
    <property type="match status" value="1"/>
</dbReference>
<protein>
    <recommendedName>
        <fullName evidence="4">Mitochondrial-processing peptidase subunit alpha</fullName>
    </recommendedName>
    <alternativeName>
        <fullName evidence="7">Alpha-MPP</fullName>
    </alternativeName>
    <alternativeName>
        <fullName evidence="8">Inactive zinc metalloprotease alpha</fullName>
    </alternativeName>
    <alternativeName>
        <fullName evidence="9">Matrix processing peptidase</fullName>
    </alternativeName>
</protein>
<sequence length="518" mass="57476">METNFSRQFQGGFKHPVKHREKAMLRAGLRSLRAQRAYATASNPFPLTTIYVQAVNSSLLSNGLRVATIQTPGHFSALGLYVDAGSRYEAGKLKGLSHLVDRLSFKSTEKTSGTQMLETLELLGGNYLCASSRESMMYQASVFNNDVEKMFQLMSETVKCPRITQEELEEQKLTAQYEIDEIWMKPELILPELLHSAAYSGETLGAPLLCPADLLPHIARDDIMQYRNTLYQPESIVAAFVGVPHERAVELTEKYLGDMEQTSPKVKPRVAHYTGGEISIPAPPPMGNLPELVHLYIAFEGLPFDDPDVYALATLQTLLGGGGSFSAGGPGKGMYSRLYTQVLNQFYYIESCISFNHSYEDSGLFGISASCIPQAAPYLAEVICRQLAQTFDKSSGGLNDNEVNRAKNQLRSSLMMNLESKMVELEDLGRQMQVRGKRVPVEEMVEKIEQLTSDDIRRVAERVLTGNANNAGKGTGKPTVVIQGEREHFGDVDGVIKAYGLGKFESEQVQQKSNRKWF</sequence>
<dbReference type="AlphaFoldDB" id="A0A0H5BYI9"/>
<evidence type="ECO:0000256" key="3">
    <source>
        <dbReference type="ARBA" id="ARBA00007261"/>
    </source>
</evidence>
<dbReference type="FunFam" id="3.30.830.10:FF:000032">
    <property type="entry name" value="Mitochondrial processing peptidase, alpha subunit"/>
    <property type="match status" value="1"/>
</dbReference>
<keyword evidence="5" id="KW-0809">Transit peptide</keyword>
<evidence type="ECO:0000313" key="13">
    <source>
        <dbReference type="EMBL" id="CEP20555.1"/>
    </source>
</evidence>
<name>A0A0H5BYI9_CYBJN</name>
<evidence type="ECO:0000256" key="1">
    <source>
        <dbReference type="ARBA" id="ARBA00002123"/>
    </source>
</evidence>
<keyword evidence="6" id="KW-0496">Mitochondrion</keyword>
<dbReference type="GO" id="GO:0005759">
    <property type="term" value="C:mitochondrial matrix"/>
    <property type="evidence" value="ECO:0007669"/>
    <property type="project" value="UniProtKB-SubCell"/>
</dbReference>
<feature type="domain" description="Peptidase M16 C-terminal" evidence="12">
    <location>
        <begin position="218"/>
        <end position="410"/>
    </location>
</feature>
<dbReference type="Pfam" id="PF00675">
    <property type="entry name" value="Peptidase_M16"/>
    <property type="match status" value="1"/>
</dbReference>
<dbReference type="InterPro" id="IPR050361">
    <property type="entry name" value="MPP/UQCRC_Complex"/>
</dbReference>
<accession>A0A0H5BYI9</accession>
<dbReference type="PANTHER" id="PTHR11851:SF49">
    <property type="entry name" value="MITOCHONDRIAL-PROCESSING PEPTIDASE SUBUNIT ALPHA"/>
    <property type="match status" value="1"/>
</dbReference>
<gene>
    <name evidence="13" type="primary">MAS2</name>
    <name evidence="13" type="ORF">BN1211_0453</name>
</gene>